<evidence type="ECO:0000256" key="7">
    <source>
        <dbReference type="ARBA" id="ARBA00044504"/>
    </source>
</evidence>
<proteinExistence type="inferred from homology"/>
<dbReference type="OrthoDB" id="6612291at2759"/>
<gene>
    <name evidence="10" type="ORF">Acr_25g0003820</name>
</gene>
<comment type="similarity">
    <text evidence="7">Belongs to the major facilitator superfamily. Phosphate:H(+) symporter (TC 2.A.1.9) family.</text>
</comment>
<dbReference type="PANTHER" id="PTHR48023:SF4">
    <property type="entry name" value="D-XYLOSE-PROTON SYMPORTER-LIKE 2"/>
    <property type="match status" value="1"/>
</dbReference>
<keyword evidence="11" id="KW-1185">Reference proteome</keyword>
<keyword evidence="4 8" id="KW-0812">Transmembrane</keyword>
<evidence type="ECO:0000256" key="4">
    <source>
        <dbReference type="ARBA" id="ARBA00022692"/>
    </source>
</evidence>
<evidence type="ECO:0000256" key="6">
    <source>
        <dbReference type="ARBA" id="ARBA00023136"/>
    </source>
</evidence>
<evidence type="ECO:0000256" key="5">
    <source>
        <dbReference type="ARBA" id="ARBA00022989"/>
    </source>
</evidence>
<dbReference type="InterPro" id="IPR036259">
    <property type="entry name" value="MFS_trans_sf"/>
</dbReference>
<comment type="similarity">
    <text evidence="2">Belongs to the major facilitator superfamily. Sugar transporter (TC 2.A.1.1) family.</text>
</comment>
<dbReference type="EMBL" id="BJWL01000025">
    <property type="protein sequence ID" value="GFZ15973.1"/>
    <property type="molecule type" value="Genomic_DNA"/>
</dbReference>
<evidence type="ECO:0000256" key="2">
    <source>
        <dbReference type="ARBA" id="ARBA00010992"/>
    </source>
</evidence>
<feature type="transmembrane region" description="Helical" evidence="8">
    <location>
        <begin position="426"/>
        <end position="451"/>
    </location>
</feature>
<evidence type="ECO:0000313" key="10">
    <source>
        <dbReference type="EMBL" id="GFZ15973.1"/>
    </source>
</evidence>
<evidence type="ECO:0000313" key="11">
    <source>
        <dbReference type="Proteomes" id="UP000585474"/>
    </source>
</evidence>
<dbReference type="GO" id="GO:1904659">
    <property type="term" value="P:D-glucose transmembrane transport"/>
    <property type="evidence" value="ECO:0007669"/>
    <property type="project" value="TreeGrafter"/>
</dbReference>
<dbReference type="Gene3D" id="1.20.1250.20">
    <property type="entry name" value="MFS general substrate transporter like domains"/>
    <property type="match status" value="2"/>
</dbReference>
<dbReference type="GO" id="GO:0022857">
    <property type="term" value="F:transmembrane transporter activity"/>
    <property type="evidence" value="ECO:0007669"/>
    <property type="project" value="InterPro"/>
</dbReference>
<dbReference type="AlphaFoldDB" id="A0A7J0GYS4"/>
<evidence type="ECO:0000259" key="9">
    <source>
        <dbReference type="PROSITE" id="PS50850"/>
    </source>
</evidence>
<dbReference type="Proteomes" id="UP000585474">
    <property type="component" value="Unassembled WGS sequence"/>
</dbReference>
<dbReference type="PROSITE" id="PS00216">
    <property type="entry name" value="SUGAR_TRANSPORT_1"/>
    <property type="match status" value="2"/>
</dbReference>
<evidence type="ECO:0000256" key="8">
    <source>
        <dbReference type="SAM" id="Phobius"/>
    </source>
</evidence>
<evidence type="ECO:0000256" key="3">
    <source>
        <dbReference type="ARBA" id="ARBA00022448"/>
    </source>
</evidence>
<protein>
    <submittedName>
        <fullName evidence="10">Major facilitator superfamily protein</fullName>
    </submittedName>
</protein>
<comment type="caution">
    <text evidence="10">The sequence shown here is derived from an EMBL/GenBank/DDBJ whole genome shotgun (WGS) entry which is preliminary data.</text>
</comment>
<feature type="transmembrane region" description="Helical" evidence="8">
    <location>
        <begin position="364"/>
        <end position="389"/>
    </location>
</feature>
<name>A0A7J0GYS4_9ERIC</name>
<sequence>MASGSSDPEQFTLSSLGKVGRSSGEIDGAQELLIHGDRIFEKYSLLSAILPFLFPALGGLLYGYDIGSTSCATISIESATLSGITWYDLSSVDIGLITSGSLYGALIGSVLAFNVADFIGRRRELIVAAFLYFVGALVTALAPYFVVMVIGRFVYGIGIGLAMHAAPMYIAETAPTQIRGQLISLKEFFIVLGMVVGYAGGSLLVDTVSGWRYMYGVSTPLAVIMGIGIWWLPESPRWLLLCAIQGKGNIQDLKESAICCLCRLRGEAIGDSAPEQVDEILDELSYIGDDKEVRIAEMFQGKCLKALTIGTGLVLFQQLIMTGVAVTVVDRVGRRPLLLGGVSVMAISLFLLGSYYTFLDNAPVMAVVALLLYVGCYQMSFGPIGWLMISEIFPLRLRGRGLGIAVLVNFGANALVTFAFSPLKALLGAGILFFIFGGIAILSLVFIYFIVPETKGLSLEEIEAKLL</sequence>
<dbReference type="PANTHER" id="PTHR48023">
    <property type="entry name" value="D-XYLOSE-PROTON SYMPORTER-LIKE 2"/>
    <property type="match status" value="1"/>
</dbReference>
<dbReference type="InterPro" id="IPR005829">
    <property type="entry name" value="Sugar_transporter_CS"/>
</dbReference>
<keyword evidence="5 8" id="KW-1133">Transmembrane helix</keyword>
<keyword evidence="3" id="KW-0813">Transport</keyword>
<feature type="domain" description="Major facilitator superfamily (MFS) profile" evidence="9">
    <location>
        <begin position="51"/>
        <end position="455"/>
    </location>
</feature>
<feature type="transmembrane region" description="Helical" evidence="8">
    <location>
        <begin position="43"/>
        <end position="64"/>
    </location>
</feature>
<dbReference type="CDD" id="cd17362">
    <property type="entry name" value="MFS_GLUT10_12_Class3_like"/>
    <property type="match status" value="1"/>
</dbReference>
<feature type="transmembrane region" description="Helical" evidence="8">
    <location>
        <begin position="94"/>
        <end position="113"/>
    </location>
</feature>
<dbReference type="InterPro" id="IPR050820">
    <property type="entry name" value="MFS_Sugar_Transporter"/>
</dbReference>
<evidence type="ECO:0000256" key="1">
    <source>
        <dbReference type="ARBA" id="ARBA00004141"/>
    </source>
</evidence>
<feature type="transmembrane region" description="Helical" evidence="8">
    <location>
        <begin position="183"/>
        <end position="201"/>
    </location>
</feature>
<reference evidence="10 11" key="1">
    <citation type="submission" date="2019-07" db="EMBL/GenBank/DDBJ databases">
        <title>De Novo Assembly of kiwifruit Actinidia rufa.</title>
        <authorList>
            <person name="Sugita-Konishi S."/>
            <person name="Sato K."/>
            <person name="Mori E."/>
            <person name="Abe Y."/>
            <person name="Kisaki G."/>
            <person name="Hamano K."/>
            <person name="Suezawa K."/>
            <person name="Otani M."/>
            <person name="Fukuda T."/>
            <person name="Manabe T."/>
            <person name="Gomi K."/>
            <person name="Tabuchi M."/>
            <person name="Akimitsu K."/>
            <person name="Kataoka I."/>
        </authorList>
    </citation>
    <scope>NUCLEOTIDE SEQUENCE [LARGE SCALE GENOMIC DNA]</scope>
    <source>
        <strain evidence="11">cv. Fuchu</strain>
    </source>
</reference>
<dbReference type="InterPro" id="IPR003663">
    <property type="entry name" value="Sugar/inositol_transpt"/>
</dbReference>
<dbReference type="SUPFAM" id="SSF103473">
    <property type="entry name" value="MFS general substrate transporter"/>
    <property type="match status" value="1"/>
</dbReference>
<dbReference type="Pfam" id="PF00083">
    <property type="entry name" value="Sugar_tr"/>
    <property type="match status" value="2"/>
</dbReference>
<dbReference type="PRINTS" id="PR00171">
    <property type="entry name" value="SUGRTRNSPORT"/>
</dbReference>
<dbReference type="InterPro" id="IPR020846">
    <property type="entry name" value="MFS_dom"/>
</dbReference>
<feature type="transmembrane region" description="Helical" evidence="8">
    <location>
        <begin position="337"/>
        <end position="358"/>
    </location>
</feature>
<feature type="transmembrane region" description="Helical" evidence="8">
    <location>
        <begin position="125"/>
        <end position="147"/>
    </location>
</feature>
<dbReference type="InterPro" id="IPR005828">
    <property type="entry name" value="MFS_sugar_transport-like"/>
</dbReference>
<dbReference type="PROSITE" id="PS50850">
    <property type="entry name" value="MFS"/>
    <property type="match status" value="1"/>
</dbReference>
<accession>A0A7J0GYS4</accession>
<feature type="transmembrane region" description="Helical" evidence="8">
    <location>
        <begin position="213"/>
        <end position="232"/>
    </location>
</feature>
<keyword evidence="6 8" id="KW-0472">Membrane</keyword>
<organism evidence="10 11">
    <name type="scientific">Actinidia rufa</name>
    <dbReference type="NCBI Taxonomy" id="165716"/>
    <lineage>
        <taxon>Eukaryota</taxon>
        <taxon>Viridiplantae</taxon>
        <taxon>Streptophyta</taxon>
        <taxon>Embryophyta</taxon>
        <taxon>Tracheophyta</taxon>
        <taxon>Spermatophyta</taxon>
        <taxon>Magnoliopsida</taxon>
        <taxon>eudicotyledons</taxon>
        <taxon>Gunneridae</taxon>
        <taxon>Pentapetalae</taxon>
        <taxon>asterids</taxon>
        <taxon>Ericales</taxon>
        <taxon>Actinidiaceae</taxon>
        <taxon>Actinidia</taxon>
    </lineage>
</organism>
<dbReference type="GO" id="GO:0016020">
    <property type="term" value="C:membrane"/>
    <property type="evidence" value="ECO:0007669"/>
    <property type="project" value="UniProtKB-SubCell"/>
</dbReference>
<comment type="subcellular location">
    <subcellularLocation>
        <location evidence="1">Membrane</location>
        <topology evidence="1">Multi-pass membrane protein</topology>
    </subcellularLocation>
</comment>
<dbReference type="PROSITE" id="PS00217">
    <property type="entry name" value="SUGAR_TRANSPORT_2"/>
    <property type="match status" value="1"/>
</dbReference>
<feature type="transmembrane region" description="Helical" evidence="8">
    <location>
        <begin position="401"/>
        <end position="420"/>
    </location>
</feature>